<dbReference type="GO" id="GO:0005886">
    <property type="term" value="C:plasma membrane"/>
    <property type="evidence" value="ECO:0007669"/>
    <property type="project" value="UniProtKB-SubCell"/>
</dbReference>
<name>A0AB39VUM9_9GAMM</name>
<dbReference type="PANTHER" id="PTHR43528">
    <property type="entry name" value="ALPHA-KETOGLUTARATE PERMEASE"/>
    <property type="match status" value="1"/>
</dbReference>
<evidence type="ECO:0000313" key="10">
    <source>
        <dbReference type="EMBL" id="XDU73679.1"/>
    </source>
</evidence>
<feature type="transmembrane region" description="Helical" evidence="8">
    <location>
        <begin position="374"/>
        <end position="392"/>
    </location>
</feature>
<keyword evidence="5" id="KW-0769">Symport</keyword>
<feature type="domain" description="Major facilitator superfamily (MFS) profile" evidence="9">
    <location>
        <begin position="21"/>
        <end position="427"/>
    </location>
</feature>
<evidence type="ECO:0000256" key="2">
    <source>
        <dbReference type="ARBA" id="ARBA00022448"/>
    </source>
</evidence>
<feature type="transmembrane region" description="Helical" evidence="8">
    <location>
        <begin position="246"/>
        <end position="264"/>
    </location>
</feature>
<evidence type="ECO:0000256" key="4">
    <source>
        <dbReference type="ARBA" id="ARBA00022692"/>
    </source>
</evidence>
<dbReference type="PROSITE" id="PS00216">
    <property type="entry name" value="SUGAR_TRANSPORT_1"/>
    <property type="match status" value="2"/>
</dbReference>
<proteinExistence type="predicted"/>
<dbReference type="RefSeq" id="WP_369790045.1">
    <property type="nucleotide sequence ID" value="NZ_CP165628.1"/>
</dbReference>
<evidence type="ECO:0000256" key="3">
    <source>
        <dbReference type="ARBA" id="ARBA00022475"/>
    </source>
</evidence>
<evidence type="ECO:0000256" key="6">
    <source>
        <dbReference type="ARBA" id="ARBA00022989"/>
    </source>
</evidence>
<keyword evidence="3" id="KW-1003">Cell membrane</keyword>
<comment type="subcellular location">
    <subcellularLocation>
        <location evidence="1">Cell membrane</location>
        <topology evidence="1">Multi-pass membrane protein</topology>
    </subcellularLocation>
</comment>
<feature type="transmembrane region" description="Helical" evidence="8">
    <location>
        <begin position="93"/>
        <end position="111"/>
    </location>
</feature>
<dbReference type="PANTHER" id="PTHR43528:SF1">
    <property type="entry name" value="ALPHA-KETOGLUTARATE PERMEASE"/>
    <property type="match status" value="1"/>
</dbReference>
<evidence type="ECO:0000256" key="1">
    <source>
        <dbReference type="ARBA" id="ARBA00004651"/>
    </source>
</evidence>
<dbReference type="Gene3D" id="1.20.1250.20">
    <property type="entry name" value="MFS general substrate transporter like domains"/>
    <property type="match status" value="2"/>
</dbReference>
<dbReference type="EMBL" id="CP165628">
    <property type="protein sequence ID" value="XDU73679.1"/>
    <property type="molecule type" value="Genomic_DNA"/>
</dbReference>
<feature type="transmembrane region" description="Helical" evidence="8">
    <location>
        <begin position="338"/>
        <end position="362"/>
    </location>
</feature>
<feature type="transmembrane region" description="Helical" evidence="8">
    <location>
        <begin position="165"/>
        <end position="185"/>
    </location>
</feature>
<dbReference type="InterPro" id="IPR020846">
    <property type="entry name" value="MFS_dom"/>
</dbReference>
<dbReference type="InterPro" id="IPR036259">
    <property type="entry name" value="MFS_trans_sf"/>
</dbReference>
<dbReference type="InterPro" id="IPR005828">
    <property type="entry name" value="MFS_sugar_transport-like"/>
</dbReference>
<organism evidence="10">
    <name type="scientific">Rouxiella sp. WC2420</name>
    <dbReference type="NCBI Taxonomy" id="3234145"/>
    <lineage>
        <taxon>Bacteria</taxon>
        <taxon>Pseudomonadati</taxon>
        <taxon>Pseudomonadota</taxon>
        <taxon>Gammaproteobacteria</taxon>
        <taxon>Enterobacterales</taxon>
        <taxon>Yersiniaceae</taxon>
        <taxon>Rouxiella</taxon>
    </lineage>
</organism>
<evidence type="ECO:0000256" key="5">
    <source>
        <dbReference type="ARBA" id="ARBA00022847"/>
    </source>
</evidence>
<feature type="transmembrane region" description="Helical" evidence="8">
    <location>
        <begin position="58"/>
        <end position="81"/>
    </location>
</feature>
<feature type="transmembrane region" description="Helical" evidence="8">
    <location>
        <begin position="21"/>
        <end position="46"/>
    </location>
</feature>
<dbReference type="SUPFAM" id="SSF103473">
    <property type="entry name" value="MFS general substrate transporter"/>
    <property type="match status" value="1"/>
</dbReference>
<gene>
    <name evidence="10" type="ORF">AB3G37_06185</name>
</gene>
<feature type="transmembrane region" description="Helical" evidence="8">
    <location>
        <begin position="404"/>
        <end position="421"/>
    </location>
</feature>
<keyword evidence="6 8" id="KW-1133">Transmembrane helix</keyword>
<dbReference type="PROSITE" id="PS00217">
    <property type="entry name" value="SUGAR_TRANSPORT_2"/>
    <property type="match status" value="1"/>
</dbReference>
<keyword evidence="7 8" id="KW-0472">Membrane</keyword>
<dbReference type="AlphaFoldDB" id="A0AB39VUM9"/>
<accession>A0AB39VUM9</accession>
<keyword evidence="2" id="KW-0813">Transport</keyword>
<feature type="transmembrane region" description="Helical" evidence="8">
    <location>
        <begin position="117"/>
        <end position="137"/>
    </location>
</feature>
<evidence type="ECO:0000259" key="9">
    <source>
        <dbReference type="PROSITE" id="PS50850"/>
    </source>
</evidence>
<dbReference type="InterPro" id="IPR005829">
    <property type="entry name" value="Sugar_transporter_CS"/>
</dbReference>
<keyword evidence="4 8" id="KW-0812">Transmembrane</keyword>
<dbReference type="GO" id="GO:0015293">
    <property type="term" value="F:symporter activity"/>
    <property type="evidence" value="ECO:0007669"/>
    <property type="project" value="UniProtKB-KW"/>
</dbReference>
<feature type="transmembrane region" description="Helical" evidence="8">
    <location>
        <begin position="284"/>
        <end position="302"/>
    </location>
</feature>
<dbReference type="PROSITE" id="PS50850">
    <property type="entry name" value="MFS"/>
    <property type="match status" value="1"/>
</dbReference>
<sequence>MVATEASIDSPHKFTAHQKKVVFAAAIGNVVEWVDWGLYAVFVKLISQEFFPAGDSVASLLTTLGFFAIGFIMRPVGAAILGAYADKFGRKKGLILSISMMSGSALVMALTPSYAVIGVWATAILLLCRLVQGFSAGGEFGSSSALLVESAGKGRRAFAGSWQQVSVAGGTLIASFMGTTFTWFLSPESLLDWGWRLAFIVGAALGLIGIWLRVTVNETEAFIKHKPAVTSQVHPLKAMLVHHPKAALRVAGITIAGTLTYYIWLNYLPTYANITTGIPLKDAFLSQTISIAVFMVLLPFAGMLSDKIGRKKTLSAFAIGFILFSYPLLAMLNNNFWSLLFVQLVGIIFLLGYSCNCAAIMAEQFPPEVRATGIALPYALAVAIFGGTAPYITTWMHFNGFINYIWLYVAVAALISLIVYMRMPETNNADFE</sequence>
<protein>
    <submittedName>
        <fullName evidence="10">MFS transporter</fullName>
    </submittedName>
</protein>
<dbReference type="Pfam" id="PF00083">
    <property type="entry name" value="Sugar_tr"/>
    <property type="match status" value="2"/>
</dbReference>
<dbReference type="InterPro" id="IPR051084">
    <property type="entry name" value="H+-coupled_symporters"/>
</dbReference>
<evidence type="ECO:0000256" key="7">
    <source>
        <dbReference type="ARBA" id="ARBA00023136"/>
    </source>
</evidence>
<reference evidence="10" key="1">
    <citation type="submission" date="2024-07" db="EMBL/GenBank/DDBJ databases">
        <authorList>
            <person name="Biller S.J."/>
        </authorList>
    </citation>
    <scope>NUCLEOTIDE SEQUENCE</scope>
    <source>
        <strain evidence="10">WC2420</strain>
    </source>
</reference>
<evidence type="ECO:0000256" key="8">
    <source>
        <dbReference type="SAM" id="Phobius"/>
    </source>
</evidence>
<feature type="transmembrane region" description="Helical" evidence="8">
    <location>
        <begin position="197"/>
        <end position="216"/>
    </location>
</feature>
<feature type="transmembrane region" description="Helical" evidence="8">
    <location>
        <begin position="314"/>
        <end position="332"/>
    </location>
</feature>
<dbReference type="FunFam" id="1.20.1250.20:FF:000001">
    <property type="entry name" value="Dicarboxylate MFS transporter"/>
    <property type="match status" value="1"/>
</dbReference>